<organism evidence="3 4">
    <name type="scientific">Pelagirhabdus alkalitolerans</name>
    <dbReference type="NCBI Taxonomy" id="1612202"/>
    <lineage>
        <taxon>Bacteria</taxon>
        <taxon>Bacillati</taxon>
        <taxon>Bacillota</taxon>
        <taxon>Bacilli</taxon>
        <taxon>Bacillales</taxon>
        <taxon>Bacillaceae</taxon>
        <taxon>Pelagirhabdus</taxon>
    </lineage>
</organism>
<dbReference type="OrthoDB" id="9808735at2"/>
<gene>
    <name evidence="3" type="ORF">SAMN05421734_103299</name>
</gene>
<dbReference type="InterPro" id="IPR050229">
    <property type="entry name" value="GlpE_sulfurtransferase"/>
</dbReference>
<sequence>MQLILGLTWDWIILLILLAGYLGYTVYRYIKTRKILTTLTESEFRDGYRKAQLIDVREQKEYDAGHIWGARNIPVTQLKQRKQELRKDMPIYLYCQTGSRAARAAWTLHKQGHEELYQLKDGFKKWTGKIKKTKKSSY</sequence>
<dbReference type="Pfam" id="PF00581">
    <property type="entry name" value="Rhodanese"/>
    <property type="match status" value="1"/>
</dbReference>
<dbReference type="PANTHER" id="PTHR43031">
    <property type="entry name" value="FAD-DEPENDENT OXIDOREDUCTASE"/>
    <property type="match status" value="1"/>
</dbReference>
<dbReference type="PROSITE" id="PS50206">
    <property type="entry name" value="RHODANESE_3"/>
    <property type="match status" value="1"/>
</dbReference>
<dbReference type="InterPro" id="IPR001763">
    <property type="entry name" value="Rhodanese-like_dom"/>
</dbReference>
<dbReference type="AlphaFoldDB" id="A0A1G6HZN9"/>
<keyword evidence="3" id="KW-0808">Transferase</keyword>
<keyword evidence="1" id="KW-0812">Transmembrane</keyword>
<dbReference type="CDD" id="cd00158">
    <property type="entry name" value="RHOD"/>
    <property type="match status" value="1"/>
</dbReference>
<dbReference type="Gene3D" id="3.40.250.10">
    <property type="entry name" value="Rhodanese-like domain"/>
    <property type="match status" value="1"/>
</dbReference>
<keyword evidence="1" id="KW-0472">Membrane</keyword>
<dbReference type="SMART" id="SM00450">
    <property type="entry name" value="RHOD"/>
    <property type="match status" value="1"/>
</dbReference>
<dbReference type="InterPro" id="IPR036873">
    <property type="entry name" value="Rhodanese-like_dom_sf"/>
</dbReference>
<evidence type="ECO:0000259" key="2">
    <source>
        <dbReference type="PROSITE" id="PS50206"/>
    </source>
</evidence>
<dbReference type="SUPFAM" id="SSF52821">
    <property type="entry name" value="Rhodanese/Cell cycle control phosphatase"/>
    <property type="match status" value="1"/>
</dbReference>
<evidence type="ECO:0000256" key="1">
    <source>
        <dbReference type="SAM" id="Phobius"/>
    </source>
</evidence>
<dbReference type="RefSeq" id="WP_090794670.1">
    <property type="nucleotide sequence ID" value="NZ_FMYI01000003.1"/>
</dbReference>
<keyword evidence="4" id="KW-1185">Reference proteome</keyword>
<name>A0A1G6HZN9_9BACI</name>
<keyword evidence="1" id="KW-1133">Transmembrane helix</keyword>
<feature type="domain" description="Rhodanese" evidence="2">
    <location>
        <begin position="47"/>
        <end position="135"/>
    </location>
</feature>
<evidence type="ECO:0000313" key="4">
    <source>
        <dbReference type="Proteomes" id="UP000242949"/>
    </source>
</evidence>
<protein>
    <submittedName>
        <fullName evidence="3">Rhodanese-related sulfurtransferase</fullName>
    </submittedName>
</protein>
<reference evidence="4" key="1">
    <citation type="submission" date="2016-09" db="EMBL/GenBank/DDBJ databases">
        <authorList>
            <person name="Varghese N."/>
            <person name="Submissions S."/>
        </authorList>
    </citation>
    <scope>NUCLEOTIDE SEQUENCE [LARGE SCALE GENOMIC DNA]</scope>
    <source>
        <strain evidence="4">S5</strain>
    </source>
</reference>
<dbReference type="Proteomes" id="UP000242949">
    <property type="component" value="Unassembled WGS sequence"/>
</dbReference>
<dbReference type="GO" id="GO:0016740">
    <property type="term" value="F:transferase activity"/>
    <property type="evidence" value="ECO:0007669"/>
    <property type="project" value="UniProtKB-KW"/>
</dbReference>
<dbReference type="EMBL" id="FMYI01000003">
    <property type="protein sequence ID" value="SDB99613.1"/>
    <property type="molecule type" value="Genomic_DNA"/>
</dbReference>
<evidence type="ECO:0000313" key="3">
    <source>
        <dbReference type="EMBL" id="SDB99613.1"/>
    </source>
</evidence>
<proteinExistence type="predicted"/>
<dbReference type="STRING" id="1612202.SAMN05421734_103299"/>
<feature type="transmembrane region" description="Helical" evidence="1">
    <location>
        <begin position="12"/>
        <end position="30"/>
    </location>
</feature>
<accession>A0A1G6HZN9</accession>
<dbReference type="PANTHER" id="PTHR43031:SF18">
    <property type="entry name" value="RHODANESE-RELATED SULFURTRANSFERASES"/>
    <property type="match status" value="1"/>
</dbReference>